<evidence type="ECO:0000259" key="3">
    <source>
        <dbReference type="PROSITE" id="PS51186"/>
    </source>
</evidence>
<keyword evidence="2" id="KW-0012">Acyltransferase</keyword>
<dbReference type="PROSITE" id="PS51186">
    <property type="entry name" value="GNAT"/>
    <property type="match status" value="1"/>
</dbReference>
<keyword evidence="1" id="KW-0808">Transferase</keyword>
<dbReference type="OrthoDB" id="273614at2"/>
<sequence length="174" mass="18771">MTVLRPLNTADLAAVAKLQTNSWGENYANVLPPDYLSGPMQRDIAARWAKGLTETDLVLGAFDPAGDLSGFIAIKLIEPAPYIDNLHIRRDAWGQGLATRLMSYAAARLSEMGHDAAWLTVLDTNIRARALYSRLGGKEGPPGPDEMFGQAVVSCPVHWTDLRALAQLGGSGEK</sequence>
<evidence type="ECO:0000313" key="5">
    <source>
        <dbReference type="Proteomes" id="UP000436822"/>
    </source>
</evidence>
<proteinExistence type="predicted"/>
<dbReference type="CDD" id="cd04301">
    <property type="entry name" value="NAT_SF"/>
    <property type="match status" value="1"/>
</dbReference>
<dbReference type="Proteomes" id="UP000436822">
    <property type="component" value="Unassembled WGS sequence"/>
</dbReference>
<dbReference type="InterPro" id="IPR050832">
    <property type="entry name" value="Bact_Acetyltransf"/>
</dbReference>
<gene>
    <name evidence="4" type="ORF">KIN_30870</name>
</gene>
<reference evidence="4 5" key="1">
    <citation type="submission" date="2019-12" db="EMBL/GenBank/DDBJ databases">
        <title>Litoreibacter badius sp. nov., a novel bacteriochlorophyll a-containing bacterium in the genus Litoreibacter.</title>
        <authorList>
            <person name="Kanamuro M."/>
            <person name="Takabe Y."/>
            <person name="Mori K."/>
            <person name="Takaichi S."/>
            <person name="Hanada S."/>
        </authorList>
    </citation>
    <scope>NUCLEOTIDE SEQUENCE [LARGE SCALE GENOMIC DNA]</scope>
    <source>
        <strain evidence="4 5">K6</strain>
    </source>
</reference>
<evidence type="ECO:0000256" key="2">
    <source>
        <dbReference type="ARBA" id="ARBA00023315"/>
    </source>
</evidence>
<dbReference type="Gene3D" id="3.40.630.30">
    <property type="match status" value="1"/>
</dbReference>
<accession>A0A6N6JI13</accession>
<name>A0A6N6JI13_9RHOB</name>
<dbReference type="InterPro" id="IPR016181">
    <property type="entry name" value="Acyl_CoA_acyltransferase"/>
</dbReference>
<dbReference type="RefSeq" id="WP_159808632.1">
    <property type="nucleotide sequence ID" value="NZ_BLJE01000003.1"/>
</dbReference>
<dbReference type="EMBL" id="BLJE01000003">
    <property type="protein sequence ID" value="GFE66013.1"/>
    <property type="molecule type" value="Genomic_DNA"/>
</dbReference>
<dbReference type="AlphaFoldDB" id="A0A6N6JI13"/>
<evidence type="ECO:0000313" key="4">
    <source>
        <dbReference type="EMBL" id="GFE66013.1"/>
    </source>
</evidence>
<organism evidence="4 5">
    <name type="scientific">Litoreibacter roseus</name>
    <dbReference type="NCBI Taxonomy" id="2601869"/>
    <lineage>
        <taxon>Bacteria</taxon>
        <taxon>Pseudomonadati</taxon>
        <taxon>Pseudomonadota</taxon>
        <taxon>Alphaproteobacteria</taxon>
        <taxon>Rhodobacterales</taxon>
        <taxon>Roseobacteraceae</taxon>
        <taxon>Litoreibacter</taxon>
    </lineage>
</organism>
<evidence type="ECO:0000256" key="1">
    <source>
        <dbReference type="ARBA" id="ARBA00022679"/>
    </source>
</evidence>
<feature type="domain" description="N-acetyltransferase" evidence="3">
    <location>
        <begin position="2"/>
        <end position="158"/>
    </location>
</feature>
<dbReference type="InterPro" id="IPR000182">
    <property type="entry name" value="GNAT_dom"/>
</dbReference>
<dbReference type="SUPFAM" id="SSF55729">
    <property type="entry name" value="Acyl-CoA N-acyltransferases (Nat)"/>
    <property type="match status" value="1"/>
</dbReference>
<keyword evidence="5" id="KW-1185">Reference proteome</keyword>
<protein>
    <recommendedName>
        <fullName evidence="3">N-acetyltransferase domain-containing protein</fullName>
    </recommendedName>
</protein>
<dbReference type="PANTHER" id="PTHR43877">
    <property type="entry name" value="AMINOALKYLPHOSPHONATE N-ACETYLTRANSFERASE-RELATED-RELATED"/>
    <property type="match status" value="1"/>
</dbReference>
<dbReference type="GO" id="GO:0016747">
    <property type="term" value="F:acyltransferase activity, transferring groups other than amino-acyl groups"/>
    <property type="evidence" value="ECO:0007669"/>
    <property type="project" value="InterPro"/>
</dbReference>
<dbReference type="Pfam" id="PF00583">
    <property type="entry name" value="Acetyltransf_1"/>
    <property type="match status" value="1"/>
</dbReference>
<comment type="caution">
    <text evidence="4">The sequence shown here is derived from an EMBL/GenBank/DDBJ whole genome shotgun (WGS) entry which is preliminary data.</text>
</comment>